<dbReference type="InterPro" id="IPR008470">
    <property type="entry name" value="Uncharacterised_Ycf33"/>
</dbReference>
<evidence type="ECO:0000313" key="6">
    <source>
        <dbReference type="EMBL" id="ARW61531.1"/>
    </source>
</evidence>
<proteinExistence type="inferred from homology"/>
<dbReference type="EMBL" id="MF101418">
    <property type="protein sequence ID" value="ARW61531.1"/>
    <property type="molecule type" value="Genomic_DNA"/>
</dbReference>
<sequence length="64" mass="7543">MIYNILENLYKFPRFLIAVLLGFFLTTLKPFFRALKNKKEVIVFIIANTIIIAILQLILRVMTK</sequence>
<evidence type="ECO:0000256" key="5">
    <source>
        <dbReference type="SAM" id="Phobius"/>
    </source>
</evidence>
<organism evidence="6">
    <name type="scientific">Caloglossa intermedia</name>
    <dbReference type="NCBI Taxonomy" id="100879"/>
    <lineage>
        <taxon>Eukaryota</taxon>
        <taxon>Rhodophyta</taxon>
        <taxon>Florideophyceae</taxon>
        <taxon>Rhodymeniophycidae</taxon>
        <taxon>Ceramiales</taxon>
        <taxon>Delesseriaceae</taxon>
        <taxon>Caloglossa</taxon>
    </lineage>
</organism>
<feature type="transmembrane region" description="Helical" evidence="5">
    <location>
        <begin position="41"/>
        <end position="59"/>
    </location>
</feature>
<keyword evidence="5" id="KW-0472">Membrane</keyword>
<keyword evidence="5" id="KW-0812">Transmembrane</keyword>
<accession>A0A1Z1M6R2</accession>
<keyword evidence="6" id="KW-0150">Chloroplast</keyword>
<keyword evidence="4 6" id="KW-0934">Plastid</keyword>
<name>A0A1Z1M6R2_9FLOR</name>
<evidence type="ECO:0000256" key="4">
    <source>
        <dbReference type="ARBA" id="ARBA00022640"/>
    </source>
</evidence>
<comment type="subcellular location">
    <subcellularLocation>
        <location evidence="1">Plastid</location>
    </subcellularLocation>
</comment>
<dbReference type="Pfam" id="PF05421">
    <property type="entry name" value="DUF751"/>
    <property type="match status" value="1"/>
</dbReference>
<keyword evidence="5" id="KW-1133">Transmembrane helix</keyword>
<protein>
    <recommendedName>
        <fullName evidence="3">Uncharacterized protein ycf33</fullName>
    </recommendedName>
</protein>
<reference evidence="6" key="1">
    <citation type="journal article" date="2017" name="J. Phycol.">
        <title>Analysis of chloroplast genomes and a supermatrix inform reclassification of the Rhodomelaceae (Rhodophyta).</title>
        <authorList>
            <person name="Diaz-Tapia P."/>
            <person name="Maggs C.A."/>
            <person name="West J.A."/>
            <person name="Verbruggen H."/>
        </authorList>
    </citation>
    <scope>NUCLEOTIDE SEQUENCE</scope>
    <source>
        <strain evidence="6">JW3535</strain>
    </source>
</reference>
<evidence type="ECO:0000256" key="2">
    <source>
        <dbReference type="ARBA" id="ARBA00010985"/>
    </source>
</evidence>
<dbReference type="GeneID" id="33354584"/>
<evidence type="ECO:0000256" key="1">
    <source>
        <dbReference type="ARBA" id="ARBA00004474"/>
    </source>
</evidence>
<dbReference type="RefSeq" id="YP_009392969.1">
    <property type="nucleotide sequence ID" value="NC_035265.1"/>
</dbReference>
<dbReference type="AlphaFoldDB" id="A0A1Z1M6R2"/>
<geneLocation type="chloroplast" evidence="6"/>
<comment type="similarity">
    <text evidence="2">Belongs to the ycf33 family.</text>
</comment>
<gene>
    <name evidence="6" type="primary">ycf33</name>
</gene>
<evidence type="ECO:0000256" key="3">
    <source>
        <dbReference type="ARBA" id="ARBA00021584"/>
    </source>
</evidence>
<feature type="transmembrane region" description="Helical" evidence="5">
    <location>
        <begin position="12"/>
        <end position="32"/>
    </location>
</feature>
<dbReference type="GO" id="GO:0009536">
    <property type="term" value="C:plastid"/>
    <property type="evidence" value="ECO:0007669"/>
    <property type="project" value="UniProtKB-SubCell"/>
</dbReference>